<evidence type="ECO:0000313" key="3">
    <source>
        <dbReference type="EMBL" id="WIA11483.1"/>
    </source>
</evidence>
<feature type="compositionally biased region" description="Polar residues" evidence="1">
    <location>
        <begin position="92"/>
        <end position="101"/>
    </location>
</feature>
<dbReference type="EMBL" id="CP126210">
    <property type="protein sequence ID" value="WIA11483.1"/>
    <property type="molecule type" value="Genomic_DNA"/>
</dbReference>
<evidence type="ECO:0000313" key="4">
    <source>
        <dbReference type="Proteomes" id="UP001244341"/>
    </source>
</evidence>
<name>A0ABY8TSY2_TETOB</name>
<evidence type="ECO:0000256" key="2">
    <source>
        <dbReference type="SAM" id="SignalP"/>
    </source>
</evidence>
<gene>
    <name evidence="3" type="ORF">OEZ85_011596</name>
</gene>
<dbReference type="Proteomes" id="UP001244341">
    <property type="component" value="Chromosome 3b"/>
</dbReference>
<evidence type="ECO:0000256" key="1">
    <source>
        <dbReference type="SAM" id="MobiDB-lite"/>
    </source>
</evidence>
<organism evidence="3 4">
    <name type="scientific">Tetradesmus obliquus</name>
    <name type="common">Green alga</name>
    <name type="synonym">Acutodesmus obliquus</name>
    <dbReference type="NCBI Taxonomy" id="3088"/>
    <lineage>
        <taxon>Eukaryota</taxon>
        <taxon>Viridiplantae</taxon>
        <taxon>Chlorophyta</taxon>
        <taxon>core chlorophytes</taxon>
        <taxon>Chlorophyceae</taxon>
        <taxon>CS clade</taxon>
        <taxon>Sphaeropleales</taxon>
        <taxon>Scenedesmaceae</taxon>
        <taxon>Tetradesmus</taxon>
    </lineage>
</organism>
<keyword evidence="2" id="KW-0732">Signal</keyword>
<sequence>MALYRGSSLVGLLLALVQLRVRPGGGWLRALLLRAQGKLRMLRFEELAQLCWCLAQLSVVPPQAWLDDFADTAALHVIAARKQQQQQQQQQRATASSTPTVAQPALSSAAASAGSGSSVEAVRNWQLRVMHFALVRCWRYRGSHTVGKLQYRLVRELNRWEPQRLASEDVKEQGLE</sequence>
<accession>A0ABY8TSY2</accession>
<feature type="chain" id="PRO_5045584168" evidence="2">
    <location>
        <begin position="24"/>
        <end position="176"/>
    </location>
</feature>
<keyword evidence="4" id="KW-1185">Reference proteome</keyword>
<feature type="region of interest" description="Disordered" evidence="1">
    <location>
        <begin position="86"/>
        <end position="109"/>
    </location>
</feature>
<feature type="signal peptide" evidence="2">
    <location>
        <begin position="1"/>
        <end position="23"/>
    </location>
</feature>
<reference evidence="3 4" key="1">
    <citation type="submission" date="2023-05" db="EMBL/GenBank/DDBJ databases">
        <title>A 100% complete, gapless, phased diploid assembly of the Scenedesmus obliquus UTEX 3031 genome.</title>
        <authorList>
            <person name="Biondi T.C."/>
            <person name="Hanschen E.R."/>
            <person name="Kwon T."/>
            <person name="Eng W."/>
            <person name="Kruse C.P.S."/>
            <person name="Koehler S.I."/>
            <person name="Kunde Y."/>
            <person name="Gleasner C.D."/>
            <person name="You Mak K.T."/>
            <person name="Polle J."/>
            <person name="Hovde B.T."/>
            <person name="Starkenburg S.R."/>
        </authorList>
    </citation>
    <scope>NUCLEOTIDE SEQUENCE [LARGE SCALE GENOMIC DNA]</scope>
    <source>
        <strain evidence="3 4">DOE0152z</strain>
    </source>
</reference>
<proteinExistence type="predicted"/>
<protein>
    <submittedName>
        <fullName evidence="3">Uncharacterized protein</fullName>
    </submittedName>
</protein>